<feature type="active site" description="Proton donor/acceptor" evidence="7">
    <location>
        <position position="80"/>
    </location>
</feature>
<proteinExistence type="inferred from homology"/>
<feature type="active site" description="Nucleophile" evidence="7">
    <location>
        <position position="102"/>
    </location>
</feature>
<comment type="similarity">
    <text evidence="2">Belongs to the YkuD family.</text>
</comment>
<name>A0A972FNQ7_9FLAO</name>
<keyword evidence="5 7" id="KW-0573">Peptidoglycan synthesis</keyword>
<dbReference type="PROSITE" id="PS52029">
    <property type="entry name" value="LD_TPASE"/>
    <property type="match status" value="1"/>
</dbReference>
<dbReference type="PANTHER" id="PTHR36699">
    <property type="entry name" value="LD-TRANSPEPTIDASE"/>
    <property type="match status" value="1"/>
</dbReference>
<dbReference type="GO" id="GO:0009252">
    <property type="term" value="P:peptidoglycan biosynthetic process"/>
    <property type="evidence" value="ECO:0007669"/>
    <property type="project" value="UniProtKB-KW"/>
</dbReference>
<comment type="pathway">
    <text evidence="1 7">Cell wall biogenesis; peptidoglycan biosynthesis.</text>
</comment>
<evidence type="ECO:0000259" key="8">
    <source>
        <dbReference type="PROSITE" id="PS52029"/>
    </source>
</evidence>
<evidence type="ECO:0000313" key="10">
    <source>
        <dbReference type="Proteomes" id="UP000712080"/>
    </source>
</evidence>
<gene>
    <name evidence="9" type="ORF">G6047_15400</name>
</gene>
<dbReference type="Gene3D" id="2.40.440.10">
    <property type="entry name" value="L,D-transpeptidase catalytic domain-like"/>
    <property type="match status" value="1"/>
</dbReference>
<evidence type="ECO:0000256" key="3">
    <source>
        <dbReference type="ARBA" id="ARBA00022679"/>
    </source>
</evidence>
<keyword evidence="3" id="KW-0808">Transferase</keyword>
<evidence type="ECO:0000256" key="1">
    <source>
        <dbReference type="ARBA" id="ARBA00004752"/>
    </source>
</evidence>
<dbReference type="PANTHER" id="PTHR36699:SF1">
    <property type="entry name" value="L,D-TRANSPEPTIDASE YAFK-RELATED"/>
    <property type="match status" value="1"/>
</dbReference>
<sequence>MLTYKGTELFKRYRIALGKQPIGAKEIEGDNKTPEGTYFIISRNANSRFHKNLGISYPNEDDLERAAQLGLPAGGDIKIHGIRNGQGWKGRFHRLRDWTAGCIAVTNEEMDELFEMVADGATVIIYP</sequence>
<evidence type="ECO:0000313" key="9">
    <source>
        <dbReference type="EMBL" id="NMH29424.1"/>
    </source>
</evidence>
<evidence type="ECO:0000256" key="6">
    <source>
        <dbReference type="ARBA" id="ARBA00023316"/>
    </source>
</evidence>
<reference evidence="9" key="1">
    <citation type="submission" date="2020-02" db="EMBL/GenBank/DDBJ databases">
        <title>Flavobacterium sp. genome.</title>
        <authorList>
            <person name="Jung H.S."/>
            <person name="Baek J.H."/>
            <person name="Jeon C.O."/>
        </authorList>
    </citation>
    <scope>NUCLEOTIDE SEQUENCE</scope>
    <source>
        <strain evidence="9">SE-s28</strain>
    </source>
</reference>
<keyword evidence="6 7" id="KW-0961">Cell wall biogenesis/degradation</keyword>
<keyword evidence="10" id="KW-1185">Reference proteome</keyword>
<accession>A0A972FNQ7</accession>
<evidence type="ECO:0000256" key="4">
    <source>
        <dbReference type="ARBA" id="ARBA00022960"/>
    </source>
</evidence>
<dbReference type="GO" id="GO:0008360">
    <property type="term" value="P:regulation of cell shape"/>
    <property type="evidence" value="ECO:0007669"/>
    <property type="project" value="UniProtKB-UniRule"/>
</dbReference>
<dbReference type="GO" id="GO:0071555">
    <property type="term" value="P:cell wall organization"/>
    <property type="evidence" value="ECO:0007669"/>
    <property type="project" value="UniProtKB-UniRule"/>
</dbReference>
<dbReference type="CDD" id="cd16913">
    <property type="entry name" value="YkuD_like"/>
    <property type="match status" value="1"/>
</dbReference>
<dbReference type="InterPro" id="IPR038063">
    <property type="entry name" value="Transpep_catalytic_dom"/>
</dbReference>
<dbReference type="Pfam" id="PF03734">
    <property type="entry name" value="YkuD"/>
    <property type="match status" value="1"/>
</dbReference>
<evidence type="ECO:0000256" key="5">
    <source>
        <dbReference type="ARBA" id="ARBA00022984"/>
    </source>
</evidence>
<dbReference type="Proteomes" id="UP000712080">
    <property type="component" value="Unassembled WGS sequence"/>
</dbReference>
<dbReference type="AlphaFoldDB" id="A0A972FNQ7"/>
<evidence type="ECO:0000256" key="2">
    <source>
        <dbReference type="ARBA" id="ARBA00005992"/>
    </source>
</evidence>
<dbReference type="GO" id="GO:0004180">
    <property type="term" value="F:carboxypeptidase activity"/>
    <property type="evidence" value="ECO:0007669"/>
    <property type="project" value="UniProtKB-ARBA"/>
</dbReference>
<dbReference type="EMBL" id="JAAMPU010000108">
    <property type="protein sequence ID" value="NMH29424.1"/>
    <property type="molecule type" value="Genomic_DNA"/>
</dbReference>
<keyword evidence="4 7" id="KW-0133">Cell shape</keyword>
<comment type="caution">
    <text evidence="9">The sequence shown here is derived from an EMBL/GenBank/DDBJ whole genome shotgun (WGS) entry which is preliminary data.</text>
</comment>
<feature type="domain" description="L,D-TPase catalytic" evidence="8">
    <location>
        <begin position="1"/>
        <end position="126"/>
    </location>
</feature>
<evidence type="ECO:0000256" key="7">
    <source>
        <dbReference type="PROSITE-ProRule" id="PRU01373"/>
    </source>
</evidence>
<dbReference type="GO" id="GO:0016740">
    <property type="term" value="F:transferase activity"/>
    <property type="evidence" value="ECO:0007669"/>
    <property type="project" value="UniProtKB-KW"/>
</dbReference>
<organism evidence="9 10">
    <name type="scientific">Flavobacterium silvaticum</name>
    <dbReference type="NCBI Taxonomy" id="1852020"/>
    <lineage>
        <taxon>Bacteria</taxon>
        <taxon>Pseudomonadati</taxon>
        <taxon>Bacteroidota</taxon>
        <taxon>Flavobacteriia</taxon>
        <taxon>Flavobacteriales</taxon>
        <taxon>Flavobacteriaceae</taxon>
        <taxon>Flavobacterium</taxon>
    </lineage>
</organism>
<protein>
    <submittedName>
        <fullName evidence="9">L,D-transpeptidase family protein</fullName>
    </submittedName>
</protein>
<dbReference type="SUPFAM" id="SSF141523">
    <property type="entry name" value="L,D-transpeptidase catalytic domain-like"/>
    <property type="match status" value="1"/>
</dbReference>
<dbReference type="InterPro" id="IPR005490">
    <property type="entry name" value="LD_TPept_cat_dom"/>
</dbReference>